<organism evidence="6 7">
    <name type="scientific">Muiribacterium halophilum</name>
    <dbReference type="NCBI Taxonomy" id="2053465"/>
    <lineage>
        <taxon>Bacteria</taxon>
        <taxon>Candidatus Muiribacteriota</taxon>
        <taxon>Candidatus Muiribacteriia</taxon>
        <taxon>Candidatus Muiribacteriales</taxon>
        <taxon>Candidatus Muiribacteriaceae</taxon>
        <taxon>Candidatus Muiribacterium</taxon>
    </lineage>
</organism>
<dbReference type="Pfam" id="PF00156">
    <property type="entry name" value="Pribosyltran"/>
    <property type="match status" value="1"/>
</dbReference>
<dbReference type="InterPro" id="IPR029057">
    <property type="entry name" value="PRTase-like"/>
</dbReference>
<dbReference type="NCBIfam" id="NF003549">
    <property type="entry name" value="PRK05205.1-5"/>
    <property type="match status" value="1"/>
</dbReference>
<comment type="similarity">
    <text evidence="1 4">Belongs to the purine/pyrimidine phosphoribosyltransferase family. PyrR subfamily.</text>
</comment>
<feature type="domain" description="Phosphoribosyltransferase" evidence="5">
    <location>
        <begin position="10"/>
        <end position="150"/>
    </location>
</feature>
<evidence type="ECO:0000256" key="3">
    <source>
        <dbReference type="ARBA" id="ARBA00023163"/>
    </source>
</evidence>
<evidence type="ECO:0000256" key="2">
    <source>
        <dbReference type="ARBA" id="ARBA00023015"/>
    </source>
</evidence>
<dbReference type="EC" id="2.4.2.9" evidence="4"/>
<evidence type="ECO:0000256" key="4">
    <source>
        <dbReference type="HAMAP-Rule" id="MF_01219"/>
    </source>
</evidence>
<dbReference type="PANTHER" id="PTHR11608:SF0">
    <property type="entry name" value="BIFUNCTIONAL PROTEIN PYRR"/>
    <property type="match status" value="1"/>
</dbReference>
<dbReference type="CDD" id="cd06223">
    <property type="entry name" value="PRTases_typeI"/>
    <property type="match status" value="1"/>
</dbReference>
<dbReference type="GO" id="GO:0004845">
    <property type="term" value="F:uracil phosphoribosyltransferase activity"/>
    <property type="evidence" value="ECO:0007669"/>
    <property type="project" value="UniProtKB-UniRule"/>
</dbReference>
<evidence type="ECO:0000313" key="6">
    <source>
        <dbReference type="EMBL" id="PLX18217.1"/>
    </source>
</evidence>
<name>A0A2N5ZHP9_MUIH1</name>
<gene>
    <name evidence="4" type="primary">pyrR</name>
    <name evidence="6" type="ORF">C0601_05295</name>
</gene>
<reference evidence="6 7" key="1">
    <citation type="submission" date="2017-11" db="EMBL/GenBank/DDBJ databases">
        <title>Genome-resolved metagenomics identifies genetic mobility, metabolic interactions, and unexpected diversity in perchlorate-reducing communities.</title>
        <authorList>
            <person name="Barnum T.P."/>
            <person name="Figueroa I.A."/>
            <person name="Carlstrom C.I."/>
            <person name="Lucas L.N."/>
            <person name="Engelbrektson A.L."/>
            <person name="Coates J.D."/>
        </authorList>
    </citation>
    <scope>NUCLEOTIDE SEQUENCE [LARGE SCALE GENOMIC DNA]</scope>
    <source>
        <strain evidence="6">BM706</strain>
    </source>
</reference>
<dbReference type="InterPro" id="IPR050137">
    <property type="entry name" value="PyrR_bifunctional"/>
</dbReference>
<dbReference type="AlphaFoldDB" id="A0A2N5ZHP9"/>
<dbReference type="InterPro" id="IPR000836">
    <property type="entry name" value="PRTase_dom"/>
</dbReference>
<dbReference type="Gene3D" id="3.40.50.2020">
    <property type="match status" value="1"/>
</dbReference>
<dbReference type="Proteomes" id="UP000234857">
    <property type="component" value="Unassembled WGS sequence"/>
</dbReference>
<dbReference type="PANTHER" id="PTHR11608">
    <property type="entry name" value="BIFUNCTIONAL PROTEIN PYRR"/>
    <property type="match status" value="1"/>
</dbReference>
<accession>A0A2N5ZHP9</accession>
<keyword evidence="4 6" id="KW-0808">Transferase</keyword>
<dbReference type="SUPFAM" id="SSF53271">
    <property type="entry name" value="PRTase-like"/>
    <property type="match status" value="1"/>
</dbReference>
<dbReference type="InterPro" id="IPR023050">
    <property type="entry name" value="PyrR"/>
</dbReference>
<evidence type="ECO:0000259" key="5">
    <source>
        <dbReference type="Pfam" id="PF00156"/>
    </source>
</evidence>
<feature type="short sequence motif" description="PRPP-binding" evidence="4">
    <location>
        <begin position="99"/>
        <end position="111"/>
    </location>
</feature>
<dbReference type="EMBL" id="PKTG01000068">
    <property type="protein sequence ID" value="PLX18217.1"/>
    <property type="molecule type" value="Genomic_DNA"/>
</dbReference>
<comment type="catalytic activity">
    <reaction evidence="4">
        <text>UMP + diphosphate = 5-phospho-alpha-D-ribose 1-diphosphate + uracil</text>
        <dbReference type="Rhea" id="RHEA:13017"/>
        <dbReference type="ChEBI" id="CHEBI:17568"/>
        <dbReference type="ChEBI" id="CHEBI:33019"/>
        <dbReference type="ChEBI" id="CHEBI:57865"/>
        <dbReference type="ChEBI" id="CHEBI:58017"/>
        <dbReference type="EC" id="2.4.2.9"/>
    </reaction>
</comment>
<protein>
    <recommendedName>
        <fullName evidence="4">Bifunctional protein PyrR</fullName>
    </recommendedName>
    <domain>
        <recommendedName>
            <fullName evidence="4">Pyrimidine operon regulatory protein</fullName>
        </recommendedName>
    </domain>
    <domain>
        <recommendedName>
            <fullName evidence="4">Uracil phosphoribosyltransferase</fullName>
            <shortName evidence="4">UPRTase</shortName>
            <ecNumber evidence="4">2.4.2.9</ecNumber>
        </recommendedName>
    </domain>
</protein>
<evidence type="ECO:0000256" key="1">
    <source>
        <dbReference type="ARBA" id="ARBA00005565"/>
    </source>
</evidence>
<evidence type="ECO:0000313" key="7">
    <source>
        <dbReference type="Proteomes" id="UP000234857"/>
    </source>
</evidence>
<dbReference type="FunFam" id="3.40.50.2020:FF:000020">
    <property type="entry name" value="Bifunctional protein PyrR"/>
    <property type="match status" value="1"/>
</dbReference>
<keyword evidence="3 4" id="KW-0804">Transcription</keyword>
<sequence>MISKTVIEVKEFERILKRIALQIIEKNINRIESLAFIGIRKRGVPLAKRLASYIKNTEGYDIPVGELDISLYRDDQTAISNEPILSGTEIDFSFSGKNLIIIDDILQSGKTARAAMEAILDHGRPESIELGVIVDTRTRTLPMSADYYGKRLPISKKEFVRLNLKEFDQKDSIEIIKRGE</sequence>
<comment type="function">
    <text evidence="4">Also displays a weak uracil phosphoribosyltransferase activity which is not physiologically significant.</text>
</comment>
<keyword evidence="4 6" id="KW-0328">Glycosyltransferase</keyword>
<comment type="caution">
    <text evidence="6">The sequence shown here is derived from an EMBL/GenBank/DDBJ whole genome shotgun (WGS) entry which is preliminary data.</text>
</comment>
<comment type="function">
    <text evidence="4">Regulates the transcription of the pyrimidine nucleotide (pyr) operon in response to exogenous pyrimidines.</text>
</comment>
<dbReference type="HAMAP" id="MF_01219">
    <property type="entry name" value="PyrR"/>
    <property type="match status" value="1"/>
</dbReference>
<keyword evidence="2 4" id="KW-0805">Transcription regulation</keyword>
<dbReference type="GO" id="GO:0006355">
    <property type="term" value="P:regulation of DNA-templated transcription"/>
    <property type="evidence" value="ECO:0007669"/>
    <property type="project" value="UniProtKB-UniRule"/>
</dbReference>
<proteinExistence type="inferred from homology"/>